<dbReference type="Pfam" id="PF13676">
    <property type="entry name" value="TIR_2"/>
    <property type="match status" value="1"/>
</dbReference>
<evidence type="ECO:0000259" key="1">
    <source>
        <dbReference type="Pfam" id="PF13676"/>
    </source>
</evidence>
<dbReference type="AlphaFoldDB" id="A0A7C9RWY3"/>
<organism evidence="2 3">
    <name type="scientific">Lentzea alba</name>
    <dbReference type="NCBI Taxonomy" id="2714351"/>
    <lineage>
        <taxon>Bacteria</taxon>
        <taxon>Bacillati</taxon>
        <taxon>Actinomycetota</taxon>
        <taxon>Actinomycetes</taxon>
        <taxon>Pseudonocardiales</taxon>
        <taxon>Pseudonocardiaceae</taxon>
        <taxon>Lentzea</taxon>
    </lineage>
</organism>
<evidence type="ECO:0000313" key="3">
    <source>
        <dbReference type="Proteomes" id="UP000481360"/>
    </source>
</evidence>
<gene>
    <name evidence="2" type="ORF">G7043_39025</name>
</gene>
<keyword evidence="2" id="KW-0675">Receptor</keyword>
<sequence length="107" mass="11850">MAKVFLSYASPDEARANEIFGWLRDAGHEVFFDRDPHRGIEFGEDWKLRLYRELRRTDAVIARVRIGDFASFTQNSSPSTGDLDCWSGNACGDWVFGASEGGGAGAD</sequence>
<feature type="domain" description="TIR" evidence="1">
    <location>
        <begin position="4"/>
        <end position="62"/>
    </location>
</feature>
<dbReference type="Gene3D" id="3.40.50.10140">
    <property type="entry name" value="Toll/interleukin-1 receptor homology (TIR) domain"/>
    <property type="match status" value="1"/>
</dbReference>
<protein>
    <submittedName>
        <fullName evidence="2">Toll/interleukin-1 receptor domain-containing protein</fullName>
    </submittedName>
</protein>
<proteinExistence type="predicted"/>
<keyword evidence="3" id="KW-1185">Reference proteome</keyword>
<name>A0A7C9RWY3_9PSEU</name>
<dbReference type="SUPFAM" id="SSF52200">
    <property type="entry name" value="Toll/Interleukin receptor TIR domain"/>
    <property type="match status" value="1"/>
</dbReference>
<dbReference type="GO" id="GO:0007165">
    <property type="term" value="P:signal transduction"/>
    <property type="evidence" value="ECO:0007669"/>
    <property type="project" value="InterPro"/>
</dbReference>
<dbReference type="Proteomes" id="UP000481360">
    <property type="component" value="Unassembled WGS sequence"/>
</dbReference>
<dbReference type="InterPro" id="IPR035897">
    <property type="entry name" value="Toll_tir_struct_dom_sf"/>
</dbReference>
<dbReference type="RefSeq" id="WP_166053729.1">
    <property type="nucleotide sequence ID" value="NZ_JAAMPJ010000014.1"/>
</dbReference>
<dbReference type="EMBL" id="JAAMPJ010000014">
    <property type="protein sequence ID" value="NGY64924.1"/>
    <property type="molecule type" value="Genomic_DNA"/>
</dbReference>
<accession>A0A7C9RWY3</accession>
<dbReference type="InterPro" id="IPR000157">
    <property type="entry name" value="TIR_dom"/>
</dbReference>
<comment type="caution">
    <text evidence="2">The sequence shown here is derived from an EMBL/GenBank/DDBJ whole genome shotgun (WGS) entry which is preliminary data.</text>
</comment>
<reference evidence="2 3" key="1">
    <citation type="submission" date="2020-03" db="EMBL/GenBank/DDBJ databases">
        <title>Isolation and identification of active actinomycetes.</title>
        <authorList>
            <person name="Sun X."/>
        </authorList>
    </citation>
    <scope>NUCLEOTIDE SEQUENCE [LARGE SCALE GENOMIC DNA]</scope>
    <source>
        <strain evidence="2 3">NEAU-D13</strain>
    </source>
</reference>
<evidence type="ECO:0000313" key="2">
    <source>
        <dbReference type="EMBL" id="NGY64924.1"/>
    </source>
</evidence>